<name>A0A9P4K7B7_9PLEO</name>
<evidence type="ECO:0000256" key="6">
    <source>
        <dbReference type="ARBA" id="ARBA00023098"/>
    </source>
</evidence>
<keyword evidence="11" id="KW-1185">Reference proteome</keyword>
<dbReference type="GO" id="GO:0005576">
    <property type="term" value="C:extracellular region"/>
    <property type="evidence" value="ECO:0007669"/>
    <property type="project" value="UniProtKB-SubCell"/>
</dbReference>
<evidence type="ECO:0000313" key="10">
    <source>
        <dbReference type="EMBL" id="KAF2260809.1"/>
    </source>
</evidence>
<dbReference type="EMBL" id="ML986672">
    <property type="protein sequence ID" value="KAF2260809.1"/>
    <property type="molecule type" value="Genomic_DNA"/>
</dbReference>
<sequence>MLLNMKILLFAFLHLAIAAPVNKTKRDAAPTVVIPSPRATIVGKTAYAVESFRGIPFAQPPIGKLRLKPPQPLTKALGRVDGTGTPQACPQFDRNLDPNDFPEEARQTLTSIGIFANFTDYGEDCLTIDVQRPARTPGTQPSKLPVLFWIYGGGFQIGATQFYDGTALIRESVSQGKPIIFVCVNYRVGAFGFLAGKKLLADRSTNLGLLDQRIGLQWVADNIVAFGGDPNKVTIWGESAGSASVLSHMLLYNGDHTYKGKPLFRAGIMNSGSVIPAERVDSARAEEVYNTVVNEAGCSGSIDTLDCLRCVDYTTFHEASNSVPGVFSYNTVALPYLPRPDGSLLTDSPERLISSGKYAKVPFIVGDQEDEGTLFALFTANLTTISDVSEYFSTVFFPGADRSVVDDLVAIYETTDGSPYRTGQLNNWYPQYKRVAAIIGDYTFTLTRRVLLEVSSSVYPNIPSWSYLATYYYGVPILGTFHGSDLLQLFYAILPNSPGHAIARYYLSFVYDLNPNSDNDLNNWPQWSNGRLLAWFDAATTSLIADDFRSSSYEVIRENIEGLRI</sequence>
<evidence type="ECO:0000259" key="9">
    <source>
        <dbReference type="Pfam" id="PF00135"/>
    </source>
</evidence>
<evidence type="ECO:0000256" key="4">
    <source>
        <dbReference type="ARBA" id="ARBA00022729"/>
    </source>
</evidence>
<dbReference type="Proteomes" id="UP000800093">
    <property type="component" value="Unassembled WGS sequence"/>
</dbReference>
<dbReference type="InterPro" id="IPR050309">
    <property type="entry name" value="Type-B_Carboxylest/Lipase"/>
</dbReference>
<organism evidence="10 11">
    <name type="scientific">Lojkania enalia</name>
    <dbReference type="NCBI Taxonomy" id="147567"/>
    <lineage>
        <taxon>Eukaryota</taxon>
        <taxon>Fungi</taxon>
        <taxon>Dikarya</taxon>
        <taxon>Ascomycota</taxon>
        <taxon>Pezizomycotina</taxon>
        <taxon>Dothideomycetes</taxon>
        <taxon>Pleosporomycetidae</taxon>
        <taxon>Pleosporales</taxon>
        <taxon>Pleosporales incertae sedis</taxon>
        <taxon>Lojkania</taxon>
    </lineage>
</organism>
<dbReference type="Gene3D" id="3.40.50.1820">
    <property type="entry name" value="alpha/beta hydrolase"/>
    <property type="match status" value="1"/>
</dbReference>
<dbReference type="PROSITE" id="PS00122">
    <property type="entry name" value="CARBOXYLESTERASE_B_1"/>
    <property type="match status" value="1"/>
</dbReference>
<dbReference type="InterPro" id="IPR029058">
    <property type="entry name" value="AB_hydrolase_fold"/>
</dbReference>
<evidence type="ECO:0000256" key="7">
    <source>
        <dbReference type="ARBA" id="ARBA00023180"/>
    </source>
</evidence>
<comment type="caution">
    <text evidence="10">The sequence shown here is derived from an EMBL/GenBank/DDBJ whole genome shotgun (WGS) entry which is preliminary data.</text>
</comment>
<evidence type="ECO:0000256" key="1">
    <source>
        <dbReference type="ARBA" id="ARBA00004613"/>
    </source>
</evidence>
<keyword evidence="3" id="KW-0964">Secreted</keyword>
<feature type="signal peptide" evidence="8">
    <location>
        <begin position="1"/>
        <end position="18"/>
    </location>
</feature>
<keyword evidence="6" id="KW-0443">Lipid metabolism</keyword>
<dbReference type="GO" id="GO:0006629">
    <property type="term" value="P:lipid metabolic process"/>
    <property type="evidence" value="ECO:0007669"/>
    <property type="project" value="UniProtKB-KW"/>
</dbReference>
<protein>
    <recommendedName>
        <fullName evidence="8">Carboxylic ester hydrolase</fullName>
        <ecNumber evidence="8">3.1.1.-</ecNumber>
    </recommendedName>
</protein>
<evidence type="ECO:0000256" key="5">
    <source>
        <dbReference type="ARBA" id="ARBA00022801"/>
    </source>
</evidence>
<dbReference type="AlphaFoldDB" id="A0A9P4K7B7"/>
<dbReference type="FunFam" id="3.40.50.1820:FF:000213">
    <property type="entry name" value="Carboxylic ester hydrolase"/>
    <property type="match status" value="1"/>
</dbReference>
<keyword evidence="7" id="KW-0325">Glycoprotein</keyword>
<feature type="domain" description="Carboxylesterase type B" evidence="9">
    <location>
        <begin position="42"/>
        <end position="527"/>
    </location>
</feature>
<dbReference type="GO" id="GO:0016787">
    <property type="term" value="F:hydrolase activity"/>
    <property type="evidence" value="ECO:0007669"/>
    <property type="project" value="UniProtKB-KW"/>
</dbReference>
<comment type="subcellular location">
    <subcellularLocation>
        <location evidence="1">Secreted</location>
    </subcellularLocation>
</comment>
<keyword evidence="4 8" id="KW-0732">Signal</keyword>
<evidence type="ECO:0000256" key="2">
    <source>
        <dbReference type="ARBA" id="ARBA00005964"/>
    </source>
</evidence>
<feature type="chain" id="PRO_5040538568" description="Carboxylic ester hydrolase" evidence="8">
    <location>
        <begin position="19"/>
        <end position="565"/>
    </location>
</feature>
<evidence type="ECO:0000313" key="11">
    <source>
        <dbReference type="Proteomes" id="UP000800093"/>
    </source>
</evidence>
<keyword evidence="5 8" id="KW-0378">Hydrolase</keyword>
<dbReference type="OrthoDB" id="408631at2759"/>
<evidence type="ECO:0000256" key="8">
    <source>
        <dbReference type="RuleBase" id="RU361235"/>
    </source>
</evidence>
<dbReference type="EC" id="3.1.1.-" evidence="8"/>
<dbReference type="PANTHER" id="PTHR11559">
    <property type="entry name" value="CARBOXYLESTERASE"/>
    <property type="match status" value="1"/>
</dbReference>
<accession>A0A9P4K7B7</accession>
<dbReference type="InterPro" id="IPR019826">
    <property type="entry name" value="Carboxylesterase_B_AS"/>
</dbReference>
<comment type="similarity">
    <text evidence="2 8">Belongs to the type-B carboxylesterase/lipase family.</text>
</comment>
<reference evidence="11" key="1">
    <citation type="journal article" date="2020" name="Stud. Mycol.">
        <title>101 Dothideomycetes genomes: A test case for predicting lifestyles and emergence of pathogens.</title>
        <authorList>
            <person name="Haridas S."/>
            <person name="Albert R."/>
            <person name="Binder M."/>
            <person name="Bloem J."/>
            <person name="LaButti K."/>
            <person name="Salamov A."/>
            <person name="Andreopoulos B."/>
            <person name="Baker S."/>
            <person name="Barry K."/>
            <person name="Bills G."/>
            <person name="Bluhm B."/>
            <person name="Cannon C."/>
            <person name="Castanera R."/>
            <person name="Culley D."/>
            <person name="Daum C."/>
            <person name="Ezra D."/>
            <person name="Gonzalez J."/>
            <person name="Henrissat B."/>
            <person name="Kuo A."/>
            <person name="Liang C."/>
            <person name="Lipzen A."/>
            <person name="Lutzoni F."/>
            <person name="Magnuson J."/>
            <person name="Mondo S."/>
            <person name="Nolan M."/>
            <person name="Ohm R."/>
            <person name="Pangilinan J."/>
            <person name="Park H.-J."/>
            <person name="Ramirez L."/>
            <person name="Alfaro M."/>
            <person name="Sun H."/>
            <person name="Tritt A."/>
            <person name="Yoshinaga Y."/>
            <person name="Zwiers L.-H."/>
            <person name="Turgeon B."/>
            <person name="Goodwin S."/>
            <person name="Spatafora J."/>
            <person name="Crous P."/>
            <person name="Grigoriev I."/>
        </authorList>
    </citation>
    <scope>NUCLEOTIDE SEQUENCE [LARGE SCALE GENOMIC DNA]</scope>
    <source>
        <strain evidence="11">CBS 304.66</strain>
    </source>
</reference>
<dbReference type="SUPFAM" id="SSF53474">
    <property type="entry name" value="alpha/beta-Hydrolases"/>
    <property type="match status" value="1"/>
</dbReference>
<evidence type="ECO:0000256" key="3">
    <source>
        <dbReference type="ARBA" id="ARBA00022525"/>
    </source>
</evidence>
<gene>
    <name evidence="10" type="ORF">CC78DRAFT_522804</name>
</gene>
<dbReference type="InterPro" id="IPR002018">
    <property type="entry name" value="CarbesteraseB"/>
</dbReference>
<proteinExistence type="inferred from homology"/>
<dbReference type="Pfam" id="PF00135">
    <property type="entry name" value="COesterase"/>
    <property type="match status" value="1"/>
</dbReference>